<accession>A0ABP9FW29</accession>
<organism evidence="1 2">
    <name type="scientific">Nesterenkonia rhizosphaerae</name>
    <dbReference type="NCBI Taxonomy" id="1348272"/>
    <lineage>
        <taxon>Bacteria</taxon>
        <taxon>Bacillati</taxon>
        <taxon>Actinomycetota</taxon>
        <taxon>Actinomycetes</taxon>
        <taxon>Micrococcales</taxon>
        <taxon>Micrococcaceae</taxon>
        <taxon>Nesterenkonia</taxon>
    </lineage>
</organism>
<dbReference type="EMBL" id="BAABLW010000007">
    <property type="protein sequence ID" value="GAA4918318.1"/>
    <property type="molecule type" value="Genomic_DNA"/>
</dbReference>
<evidence type="ECO:0000313" key="1">
    <source>
        <dbReference type="EMBL" id="GAA4918318.1"/>
    </source>
</evidence>
<reference evidence="2" key="1">
    <citation type="journal article" date="2019" name="Int. J. Syst. Evol. Microbiol.">
        <title>The Global Catalogue of Microorganisms (GCM) 10K type strain sequencing project: providing services to taxonomists for standard genome sequencing and annotation.</title>
        <authorList>
            <consortium name="The Broad Institute Genomics Platform"/>
            <consortium name="The Broad Institute Genome Sequencing Center for Infectious Disease"/>
            <person name="Wu L."/>
            <person name="Ma J."/>
        </authorList>
    </citation>
    <scope>NUCLEOTIDE SEQUENCE [LARGE SCALE GENOMIC DNA]</scope>
    <source>
        <strain evidence="2">JCM 19129</strain>
    </source>
</reference>
<dbReference type="Proteomes" id="UP001500368">
    <property type="component" value="Unassembled WGS sequence"/>
</dbReference>
<keyword evidence="2" id="KW-1185">Reference proteome</keyword>
<evidence type="ECO:0000313" key="2">
    <source>
        <dbReference type="Proteomes" id="UP001500368"/>
    </source>
</evidence>
<sequence length="54" mass="6090">MLSGHFAEVDRLLRKRPFGWHELKMRNASLPGIPSLLSCADQRPASLHVKHVSV</sequence>
<name>A0ABP9FW29_9MICC</name>
<gene>
    <name evidence="1" type="ORF">GCM10025790_12380</name>
</gene>
<protein>
    <submittedName>
        <fullName evidence="1">Uncharacterized protein</fullName>
    </submittedName>
</protein>
<proteinExistence type="predicted"/>
<comment type="caution">
    <text evidence="1">The sequence shown here is derived from an EMBL/GenBank/DDBJ whole genome shotgun (WGS) entry which is preliminary data.</text>
</comment>